<comment type="caution">
    <text evidence="3">The sequence shown here is derived from an EMBL/GenBank/DDBJ whole genome shotgun (WGS) entry which is preliminary data.</text>
</comment>
<dbReference type="InterPro" id="IPR038610">
    <property type="entry name" value="FliK-like_C_sf"/>
</dbReference>
<evidence type="ECO:0000256" key="1">
    <source>
        <dbReference type="SAM" id="MobiDB-lite"/>
    </source>
</evidence>
<evidence type="ECO:0000259" key="2">
    <source>
        <dbReference type="Pfam" id="PF02120"/>
    </source>
</evidence>
<dbReference type="Proteomes" id="UP000215694">
    <property type="component" value="Unassembled WGS sequence"/>
</dbReference>
<dbReference type="OrthoDB" id="1751572at2"/>
<gene>
    <name evidence="3" type="ORF">CHL78_003130</name>
</gene>
<name>A0A371J8C7_9FIRM</name>
<dbReference type="CDD" id="cd17470">
    <property type="entry name" value="T3SS_Flik_C"/>
    <property type="match status" value="1"/>
</dbReference>
<dbReference type="AlphaFoldDB" id="A0A371J8C7"/>
<evidence type="ECO:0000313" key="3">
    <source>
        <dbReference type="EMBL" id="RDY28928.1"/>
    </source>
</evidence>
<sequence length="391" mass="45202">MKLEMSSQVRDYTDNKAILNFKEKQNSKSFLNILQENNDKRNNKIHNDNLLENEQEDDIKEFLSSIISIINNITNNDSERQDIKNNDLLDIDIYENTSIIKNFLVENNTDEINKAIEEVDRNNYIIGTKLNNKPIGEILNEILKKISNEKVNINQDNIVYDYKKENSEIEFGKEIDAEFTGLNKNDNTTLDNKLGINKIISGDEHFDKNIKILKNIVQDDSSKNVLFVNQEILNISNNISSIKYEINPSIAIRESVMVEDIVKNINYLQSNDLKELKVNLSPKELGDMVIKIIKSEKESRVLITVSKEEIFNLVSKNIDEINKHLSDLDIRVKDVEVEIKSDNQNYFSENFNNESKEGNSKRSHHNTYGNEDNIDILEEEKSSDENLNLLA</sequence>
<feature type="domain" description="Flagellar hook-length control protein-like C-terminal" evidence="2">
    <location>
        <begin position="264"/>
        <end position="345"/>
    </location>
</feature>
<keyword evidence="3" id="KW-0282">Flagellum</keyword>
<evidence type="ECO:0000313" key="4">
    <source>
        <dbReference type="Proteomes" id="UP000215694"/>
    </source>
</evidence>
<proteinExistence type="predicted"/>
<keyword evidence="3" id="KW-0966">Cell projection</keyword>
<feature type="region of interest" description="Disordered" evidence="1">
    <location>
        <begin position="348"/>
        <end position="375"/>
    </location>
</feature>
<dbReference type="RefSeq" id="WP_094368680.1">
    <property type="nucleotide sequence ID" value="NZ_NOJY02000004.1"/>
</dbReference>
<accession>A0A371J8C7</accession>
<protein>
    <submittedName>
        <fullName evidence="3">Flagellar hook-length control protein FliK</fullName>
    </submittedName>
</protein>
<dbReference type="EMBL" id="NOJY02000004">
    <property type="protein sequence ID" value="RDY28928.1"/>
    <property type="molecule type" value="Genomic_DNA"/>
</dbReference>
<keyword evidence="3" id="KW-0969">Cilium</keyword>
<dbReference type="Gene3D" id="3.30.750.140">
    <property type="match status" value="1"/>
</dbReference>
<keyword evidence="4" id="KW-1185">Reference proteome</keyword>
<organism evidence="3 4">
    <name type="scientific">Romboutsia weinsteinii</name>
    <dbReference type="NCBI Taxonomy" id="2020949"/>
    <lineage>
        <taxon>Bacteria</taxon>
        <taxon>Bacillati</taxon>
        <taxon>Bacillota</taxon>
        <taxon>Clostridia</taxon>
        <taxon>Peptostreptococcales</taxon>
        <taxon>Peptostreptococcaceae</taxon>
        <taxon>Romboutsia</taxon>
    </lineage>
</organism>
<dbReference type="InterPro" id="IPR021136">
    <property type="entry name" value="Flagellar_hook_control-like_C"/>
</dbReference>
<dbReference type="Pfam" id="PF02120">
    <property type="entry name" value="Flg_hook"/>
    <property type="match status" value="1"/>
</dbReference>
<reference evidence="3 4" key="1">
    <citation type="journal article" date="2017" name="Genome Announc.">
        <title>Draft Genome Sequence of Romboutsia weinsteinii sp. nov. Strain CCRI-19649(T) Isolated from Surface Water.</title>
        <authorList>
            <person name="Maheux A.F."/>
            <person name="Boudreau D.K."/>
            <person name="Berube E."/>
            <person name="Boissinot M."/>
            <person name="Cantin P."/>
            <person name="Raymond F."/>
            <person name="Corbeil J."/>
            <person name="Omar R.F."/>
            <person name="Bergeron M.G."/>
        </authorList>
    </citation>
    <scope>NUCLEOTIDE SEQUENCE [LARGE SCALE GENOMIC DNA]</scope>
    <source>
        <strain evidence="3 4">CCRI-19649</strain>
    </source>
</reference>